<dbReference type="Pfam" id="PF23602">
    <property type="entry name" value="CS_DNAAF11_C"/>
    <property type="match status" value="1"/>
</dbReference>
<reference evidence="12" key="1">
    <citation type="submission" date="2020-08" db="EMBL/GenBank/DDBJ databases">
        <title>Genome sequencing and assembly of the red palm weevil Rhynchophorus ferrugineus.</title>
        <authorList>
            <person name="Dias G.B."/>
            <person name="Bergman C.M."/>
            <person name="Manee M."/>
        </authorList>
    </citation>
    <scope>NUCLEOTIDE SEQUENCE</scope>
    <source>
        <strain evidence="12">AA-2017</strain>
        <tissue evidence="12">Whole larva</tissue>
    </source>
</reference>
<proteinExistence type="inferred from homology"/>
<dbReference type="EMBL" id="JAACXV010000104">
    <property type="protein sequence ID" value="KAF7283499.1"/>
    <property type="molecule type" value="Genomic_DNA"/>
</dbReference>
<keyword evidence="7" id="KW-0969">Cilium</keyword>
<dbReference type="InterPro" id="IPR056496">
    <property type="entry name" value="CS_DNAAF11_C"/>
</dbReference>
<accession>A0A834MM30</accession>
<evidence type="ECO:0000256" key="10">
    <source>
        <dbReference type="SAM" id="MobiDB-lite"/>
    </source>
</evidence>
<dbReference type="GO" id="GO:0005929">
    <property type="term" value="C:cilium"/>
    <property type="evidence" value="ECO:0007669"/>
    <property type="project" value="UniProtKB-SubCell"/>
</dbReference>
<evidence type="ECO:0000256" key="4">
    <source>
        <dbReference type="ARBA" id="ARBA00022614"/>
    </source>
</evidence>
<dbReference type="Proteomes" id="UP000625711">
    <property type="component" value="Unassembled WGS sequence"/>
</dbReference>
<dbReference type="FunFam" id="3.80.10.10:FF:000052">
    <property type="entry name" value="Leucine rich repeat containing 6"/>
    <property type="match status" value="1"/>
</dbReference>
<keyword evidence="6" id="KW-0175">Coiled coil</keyword>
<dbReference type="Pfam" id="PF14580">
    <property type="entry name" value="LRR_9"/>
    <property type="match status" value="1"/>
</dbReference>
<comment type="caution">
    <text evidence="12">The sequence shown here is derived from an EMBL/GenBank/DDBJ whole genome shotgun (WGS) entry which is preliminary data.</text>
</comment>
<evidence type="ECO:0000256" key="6">
    <source>
        <dbReference type="ARBA" id="ARBA00023054"/>
    </source>
</evidence>
<dbReference type="InterPro" id="IPR032675">
    <property type="entry name" value="LRR_dom_sf"/>
</dbReference>
<evidence type="ECO:0000256" key="9">
    <source>
        <dbReference type="ARBA" id="ARBA00049982"/>
    </source>
</evidence>
<dbReference type="InterPro" id="IPR003603">
    <property type="entry name" value="U2A'_phosphoprotein32A_C"/>
</dbReference>
<keyword evidence="5" id="KW-0677">Repeat</keyword>
<evidence type="ECO:0000313" key="13">
    <source>
        <dbReference type="Proteomes" id="UP000625711"/>
    </source>
</evidence>
<dbReference type="SUPFAM" id="SSF52058">
    <property type="entry name" value="L domain-like"/>
    <property type="match status" value="1"/>
</dbReference>
<dbReference type="PROSITE" id="PS51450">
    <property type="entry name" value="LRR"/>
    <property type="match status" value="3"/>
</dbReference>
<sequence>MVVITKELVRKRAEHNECIIGTLEELSLHQEDIEKIEHLNNWCKHLEILYLQSNQISKIENLNKLKRLKYLNLAINNVEIIENLEGCESLEKLDLTLNFIGNIESVKSLKKNIHLKDLYLTGNPCSDFEGYREYIIAHLPQLESLDLKQISKSDRIKAQQHLKEIEKDIIHSQREYLRFREEQKVRMRNNDKSHLTDDEFWHSVSENSPETRLGIAKRQKKRDANRDISDARKTKRTVRLFNKDGRPLNVNEAKLNFRLCDDDPQELVLDVGVYKFLDTNLIDIDLQPIYVKLTIKGKIFQIVFPEEIHVEKSTALRSQTTGHLVLKLPKLNVNNQIGRDNKILAPAKTKEKSDKQGDEKTRHEYLEVTGPNTNMDFSKIVENSKKTPDLYKEYPDIPKLEYA</sequence>
<evidence type="ECO:0000256" key="3">
    <source>
        <dbReference type="ARBA" id="ARBA00022490"/>
    </source>
</evidence>
<dbReference type="PANTHER" id="PTHR18849">
    <property type="entry name" value="LEUCINE RICH REPEAT PROTEIN"/>
    <property type="match status" value="1"/>
</dbReference>
<evidence type="ECO:0000256" key="5">
    <source>
        <dbReference type="ARBA" id="ARBA00022737"/>
    </source>
</evidence>
<evidence type="ECO:0000256" key="2">
    <source>
        <dbReference type="ARBA" id="ARBA00004496"/>
    </source>
</evidence>
<dbReference type="GO" id="GO:0036158">
    <property type="term" value="P:outer dynein arm assembly"/>
    <property type="evidence" value="ECO:0007669"/>
    <property type="project" value="TreeGrafter"/>
</dbReference>
<evidence type="ECO:0000256" key="8">
    <source>
        <dbReference type="ARBA" id="ARBA00023273"/>
    </source>
</evidence>
<dbReference type="AlphaFoldDB" id="A0A834MM30"/>
<evidence type="ECO:0000256" key="1">
    <source>
        <dbReference type="ARBA" id="ARBA00004138"/>
    </source>
</evidence>
<feature type="domain" description="U2A'/phosphoprotein 32 family A C-terminal" evidence="11">
    <location>
        <begin position="128"/>
        <end position="146"/>
    </location>
</feature>
<evidence type="ECO:0000313" key="12">
    <source>
        <dbReference type="EMBL" id="KAF7283499.1"/>
    </source>
</evidence>
<dbReference type="InterPro" id="IPR001611">
    <property type="entry name" value="Leu-rich_rpt"/>
</dbReference>
<feature type="compositionally biased region" description="Basic and acidic residues" evidence="10">
    <location>
        <begin position="348"/>
        <end position="366"/>
    </location>
</feature>
<keyword evidence="8" id="KW-0966">Cell projection</keyword>
<dbReference type="PANTHER" id="PTHR18849:SF0">
    <property type="entry name" value="CILIA- AND FLAGELLA-ASSOCIATED PROTEIN 410-RELATED"/>
    <property type="match status" value="1"/>
</dbReference>
<feature type="region of interest" description="Disordered" evidence="10">
    <location>
        <begin position="345"/>
        <end position="371"/>
    </location>
</feature>
<organism evidence="12 13">
    <name type="scientific">Rhynchophorus ferrugineus</name>
    <name type="common">Red palm weevil</name>
    <name type="synonym">Curculio ferrugineus</name>
    <dbReference type="NCBI Taxonomy" id="354439"/>
    <lineage>
        <taxon>Eukaryota</taxon>
        <taxon>Metazoa</taxon>
        <taxon>Ecdysozoa</taxon>
        <taxon>Arthropoda</taxon>
        <taxon>Hexapoda</taxon>
        <taxon>Insecta</taxon>
        <taxon>Pterygota</taxon>
        <taxon>Neoptera</taxon>
        <taxon>Endopterygota</taxon>
        <taxon>Coleoptera</taxon>
        <taxon>Polyphaga</taxon>
        <taxon>Cucujiformia</taxon>
        <taxon>Curculionidae</taxon>
        <taxon>Dryophthorinae</taxon>
        <taxon>Rhynchophorus</taxon>
    </lineage>
</organism>
<dbReference type="SMART" id="SM00365">
    <property type="entry name" value="LRR_SD22"/>
    <property type="match status" value="3"/>
</dbReference>
<evidence type="ECO:0000259" key="11">
    <source>
        <dbReference type="SMART" id="SM00446"/>
    </source>
</evidence>
<comment type="similarity">
    <text evidence="9">Belongs to the tilB family.</text>
</comment>
<dbReference type="OrthoDB" id="10250990at2759"/>
<keyword evidence="3" id="KW-0963">Cytoplasm</keyword>
<keyword evidence="4" id="KW-0433">Leucine-rich repeat</keyword>
<evidence type="ECO:0000256" key="7">
    <source>
        <dbReference type="ARBA" id="ARBA00023069"/>
    </source>
</evidence>
<dbReference type="Gene3D" id="3.80.10.10">
    <property type="entry name" value="Ribonuclease Inhibitor"/>
    <property type="match status" value="1"/>
</dbReference>
<keyword evidence="13" id="KW-1185">Reference proteome</keyword>
<dbReference type="GO" id="GO:0005737">
    <property type="term" value="C:cytoplasm"/>
    <property type="evidence" value="ECO:0007669"/>
    <property type="project" value="UniProtKB-SubCell"/>
</dbReference>
<protein>
    <recommendedName>
        <fullName evidence="11">U2A'/phosphoprotein 32 family A C-terminal domain-containing protein</fullName>
    </recommendedName>
</protein>
<gene>
    <name evidence="12" type="ORF">GWI33_000395</name>
</gene>
<name>A0A834MM30_RHYFE</name>
<comment type="subcellular location">
    <subcellularLocation>
        <location evidence="1">Cell projection</location>
        <location evidence="1">Cilium</location>
    </subcellularLocation>
    <subcellularLocation>
        <location evidence="2">Cytoplasm</location>
    </subcellularLocation>
</comment>
<dbReference type="SMART" id="SM00446">
    <property type="entry name" value="LRRcap"/>
    <property type="match status" value="1"/>
</dbReference>